<keyword evidence="1" id="KW-0328">Glycosyltransferase</keyword>
<gene>
    <name evidence="7" type="ORF">K505DRAFT_329156</name>
</gene>
<dbReference type="GO" id="GO:0003950">
    <property type="term" value="F:NAD+ poly-ADP-ribosyltransferase activity"/>
    <property type="evidence" value="ECO:0007669"/>
    <property type="project" value="InterPro"/>
</dbReference>
<evidence type="ECO:0000256" key="2">
    <source>
        <dbReference type="ARBA" id="ARBA00022679"/>
    </source>
</evidence>
<evidence type="ECO:0000313" key="8">
    <source>
        <dbReference type="Proteomes" id="UP000799757"/>
    </source>
</evidence>
<organism evidence="7 8">
    <name type="scientific">Melanomma pulvis-pyrius CBS 109.77</name>
    <dbReference type="NCBI Taxonomy" id="1314802"/>
    <lineage>
        <taxon>Eukaryota</taxon>
        <taxon>Fungi</taxon>
        <taxon>Dikarya</taxon>
        <taxon>Ascomycota</taxon>
        <taxon>Pezizomycotina</taxon>
        <taxon>Dothideomycetes</taxon>
        <taxon>Pleosporomycetidae</taxon>
        <taxon>Pleosporales</taxon>
        <taxon>Melanommataceae</taxon>
        <taxon>Melanomma</taxon>
    </lineage>
</organism>
<protein>
    <recommendedName>
        <fullName evidence="6">PARP catalytic domain-containing protein</fullName>
    </recommendedName>
</protein>
<evidence type="ECO:0000256" key="3">
    <source>
        <dbReference type="ARBA" id="ARBA00022695"/>
    </source>
</evidence>
<dbReference type="Gene3D" id="3.90.228.10">
    <property type="match status" value="1"/>
</dbReference>
<name>A0A6A6WW22_9PLEO</name>
<feature type="compositionally biased region" description="Low complexity" evidence="5">
    <location>
        <begin position="65"/>
        <end position="74"/>
    </location>
</feature>
<dbReference type="Proteomes" id="UP000799757">
    <property type="component" value="Unassembled WGS sequence"/>
</dbReference>
<evidence type="ECO:0000256" key="1">
    <source>
        <dbReference type="ARBA" id="ARBA00022676"/>
    </source>
</evidence>
<dbReference type="EMBL" id="MU002243">
    <property type="protein sequence ID" value="KAF2788133.1"/>
    <property type="molecule type" value="Genomic_DNA"/>
</dbReference>
<dbReference type="PANTHER" id="PTHR21328">
    <property type="entry name" value="POLY ADP-RIBOSE POLYMERASE FAMILY, MEMBER PARP"/>
    <property type="match status" value="1"/>
</dbReference>
<accession>A0A6A6WW22</accession>
<evidence type="ECO:0000313" key="7">
    <source>
        <dbReference type="EMBL" id="KAF2788133.1"/>
    </source>
</evidence>
<evidence type="ECO:0000259" key="6">
    <source>
        <dbReference type="Pfam" id="PF00644"/>
    </source>
</evidence>
<dbReference type="AlphaFoldDB" id="A0A6A6WW22"/>
<dbReference type="OrthoDB" id="109543at2759"/>
<dbReference type="InterPro" id="IPR051838">
    <property type="entry name" value="ARTD_PARP"/>
</dbReference>
<evidence type="ECO:0000256" key="4">
    <source>
        <dbReference type="ARBA" id="ARBA00023027"/>
    </source>
</evidence>
<keyword evidence="2" id="KW-0808">Transferase</keyword>
<dbReference type="SUPFAM" id="SSF56399">
    <property type="entry name" value="ADP-ribosylation"/>
    <property type="match status" value="1"/>
</dbReference>
<dbReference type="Pfam" id="PF00644">
    <property type="entry name" value="PARP"/>
    <property type="match status" value="1"/>
</dbReference>
<keyword evidence="3" id="KW-0548">Nucleotidyltransferase</keyword>
<reference evidence="7" key="1">
    <citation type="journal article" date="2020" name="Stud. Mycol.">
        <title>101 Dothideomycetes genomes: a test case for predicting lifestyles and emergence of pathogens.</title>
        <authorList>
            <person name="Haridas S."/>
            <person name="Albert R."/>
            <person name="Binder M."/>
            <person name="Bloem J."/>
            <person name="Labutti K."/>
            <person name="Salamov A."/>
            <person name="Andreopoulos B."/>
            <person name="Baker S."/>
            <person name="Barry K."/>
            <person name="Bills G."/>
            <person name="Bluhm B."/>
            <person name="Cannon C."/>
            <person name="Castanera R."/>
            <person name="Culley D."/>
            <person name="Daum C."/>
            <person name="Ezra D."/>
            <person name="Gonzalez J."/>
            <person name="Henrissat B."/>
            <person name="Kuo A."/>
            <person name="Liang C."/>
            <person name="Lipzen A."/>
            <person name="Lutzoni F."/>
            <person name="Magnuson J."/>
            <person name="Mondo S."/>
            <person name="Nolan M."/>
            <person name="Ohm R."/>
            <person name="Pangilinan J."/>
            <person name="Park H.-J."/>
            <person name="Ramirez L."/>
            <person name="Alfaro M."/>
            <person name="Sun H."/>
            <person name="Tritt A."/>
            <person name="Yoshinaga Y."/>
            <person name="Zwiers L.-H."/>
            <person name="Turgeon B."/>
            <person name="Goodwin S."/>
            <person name="Spatafora J."/>
            <person name="Crous P."/>
            <person name="Grigoriev I."/>
        </authorList>
    </citation>
    <scope>NUCLEOTIDE SEQUENCE</scope>
    <source>
        <strain evidence="7">CBS 109.77</strain>
    </source>
</reference>
<proteinExistence type="predicted"/>
<dbReference type="GO" id="GO:0016779">
    <property type="term" value="F:nucleotidyltransferase activity"/>
    <property type="evidence" value="ECO:0007669"/>
    <property type="project" value="UniProtKB-KW"/>
</dbReference>
<sequence>MATHLSVPGPVTILKTHNREDSAVEVNADDLRDLYDDIASIIEFSEPSPTPPTPIERTETPLPLPLEQHQPESQTPKPSLVEQVPRSSSSDQTTHAEELVKQSQDAKQSKTLNALVSSAYQATRSIILRRSGPSPEANILVTDPAAVDMLLTCIGTVGLSRRKILRLNLLPGCPVSHTKIRKVIDGLPALSSLAPVPKDGVPDSSKRDPLRNLPRKHRAFLRWLLHSPFIPLASITPSATPHLILPSLSPLHIQAFTITRQPSNKESLFLNHSATHSPFPVFHGTCPSRIPLILAQGLRNMSGTRYQSNGTAMGKGIYLAADPQTSLYYSNTTYAWGRSQNWASGGAKGAVKVLLACELAGEARGESLYVVKDEGKVVVRCVFLIPGSLGGEGLYGLSLELEKLYKVLRDGRG</sequence>
<feature type="domain" description="PARP catalytic" evidence="6">
    <location>
        <begin position="262"/>
        <end position="335"/>
    </location>
</feature>
<keyword evidence="8" id="KW-1185">Reference proteome</keyword>
<evidence type="ECO:0000256" key="5">
    <source>
        <dbReference type="SAM" id="MobiDB-lite"/>
    </source>
</evidence>
<dbReference type="InterPro" id="IPR012317">
    <property type="entry name" value="Poly(ADP-ribose)pol_cat_dom"/>
</dbReference>
<feature type="region of interest" description="Disordered" evidence="5">
    <location>
        <begin position="42"/>
        <end position="108"/>
    </location>
</feature>
<keyword evidence="4" id="KW-0520">NAD</keyword>